<dbReference type="AlphaFoldDB" id="A0A8R1XP76"/>
<reference evidence="1" key="2">
    <citation type="submission" date="2022-06" db="UniProtKB">
        <authorList>
            <consortium name="EnsemblMetazoa"/>
        </authorList>
    </citation>
    <scope>IDENTIFICATION</scope>
</reference>
<protein>
    <submittedName>
        <fullName evidence="1">Uncharacterized protein</fullName>
    </submittedName>
</protein>
<dbReference type="Proteomes" id="UP000024404">
    <property type="component" value="Unassembled WGS sequence"/>
</dbReference>
<evidence type="ECO:0000313" key="1">
    <source>
        <dbReference type="EnsemblMetazoa" id="OVOC10834.1"/>
    </source>
</evidence>
<reference evidence="2" key="1">
    <citation type="submission" date="2013-10" db="EMBL/GenBank/DDBJ databases">
        <title>Genome sequencing of Onchocerca volvulus.</title>
        <authorList>
            <person name="Cotton J."/>
            <person name="Tsai J."/>
            <person name="Stanley E."/>
            <person name="Tracey A."/>
            <person name="Holroyd N."/>
            <person name="Lustigman S."/>
            <person name="Berriman M."/>
        </authorList>
    </citation>
    <scope>NUCLEOTIDE SEQUENCE</scope>
</reference>
<dbReference type="EnsemblMetazoa" id="OVOC10834.1">
    <property type="protein sequence ID" value="OVOC10834.1"/>
    <property type="gene ID" value="WBGene00247643"/>
</dbReference>
<accession>A0A8R1XP76</accession>
<dbReference type="EMBL" id="CMVM020000345">
    <property type="status" value="NOT_ANNOTATED_CDS"/>
    <property type="molecule type" value="Genomic_DNA"/>
</dbReference>
<sequence>MHLFADEIPSLLIDNGLKYRLYCPREPNWEPCITKELRMIDLKDAIKSWRRMCINYNKTSGA</sequence>
<name>A0A8R1XP76_ONCVO</name>
<keyword evidence="2" id="KW-1185">Reference proteome</keyword>
<evidence type="ECO:0000313" key="2">
    <source>
        <dbReference type="Proteomes" id="UP000024404"/>
    </source>
</evidence>
<organism evidence="1 2">
    <name type="scientific">Onchocerca volvulus</name>
    <dbReference type="NCBI Taxonomy" id="6282"/>
    <lineage>
        <taxon>Eukaryota</taxon>
        <taxon>Metazoa</taxon>
        <taxon>Ecdysozoa</taxon>
        <taxon>Nematoda</taxon>
        <taxon>Chromadorea</taxon>
        <taxon>Rhabditida</taxon>
        <taxon>Spirurina</taxon>
        <taxon>Spiruromorpha</taxon>
        <taxon>Filarioidea</taxon>
        <taxon>Onchocercidae</taxon>
        <taxon>Onchocerca</taxon>
    </lineage>
</organism>
<proteinExistence type="predicted"/>